<name>A0ACA9KZT6_9GLOM</name>
<accession>A0ACA9KZT6</accession>
<gene>
    <name evidence="1" type="ORF">RPERSI_LOCUS1760</name>
</gene>
<evidence type="ECO:0000313" key="1">
    <source>
        <dbReference type="EMBL" id="CAG8499675.1"/>
    </source>
</evidence>
<comment type="caution">
    <text evidence="1">The sequence shown here is derived from an EMBL/GenBank/DDBJ whole genome shotgun (WGS) entry which is preliminary data.</text>
</comment>
<dbReference type="EMBL" id="CAJVQC010001742">
    <property type="protein sequence ID" value="CAG8499675.1"/>
    <property type="molecule type" value="Genomic_DNA"/>
</dbReference>
<protein>
    <submittedName>
        <fullName evidence="1">18202_t:CDS:1</fullName>
    </submittedName>
</protein>
<evidence type="ECO:0000313" key="2">
    <source>
        <dbReference type="Proteomes" id="UP000789920"/>
    </source>
</evidence>
<keyword evidence="2" id="KW-1185">Reference proteome</keyword>
<proteinExistence type="predicted"/>
<reference evidence="1" key="1">
    <citation type="submission" date="2021-06" db="EMBL/GenBank/DDBJ databases">
        <authorList>
            <person name="Kallberg Y."/>
            <person name="Tangrot J."/>
            <person name="Rosling A."/>
        </authorList>
    </citation>
    <scope>NUCLEOTIDE SEQUENCE</scope>
    <source>
        <strain evidence="1">MA461A</strain>
    </source>
</reference>
<organism evidence="1 2">
    <name type="scientific">Racocetra persica</name>
    <dbReference type="NCBI Taxonomy" id="160502"/>
    <lineage>
        <taxon>Eukaryota</taxon>
        <taxon>Fungi</taxon>
        <taxon>Fungi incertae sedis</taxon>
        <taxon>Mucoromycota</taxon>
        <taxon>Glomeromycotina</taxon>
        <taxon>Glomeromycetes</taxon>
        <taxon>Diversisporales</taxon>
        <taxon>Gigasporaceae</taxon>
        <taxon>Racocetra</taxon>
    </lineage>
</organism>
<dbReference type="Proteomes" id="UP000789920">
    <property type="component" value="Unassembled WGS sequence"/>
</dbReference>
<sequence>MAVSESLKREICEYSQKNLNKKQADIAKHFNSKDSSLNLDRTTISKILKDKSKYLWIEQVTNGDMIVTKLMIKEKAADFAKALNLEDDTLKFSNK</sequence>